<dbReference type="PANTHER" id="PTHR34477">
    <property type="entry name" value="UPF0213 PROTEIN YHBQ"/>
    <property type="match status" value="1"/>
</dbReference>
<dbReference type="Proteomes" id="UP000662818">
    <property type="component" value="Chromosome"/>
</dbReference>
<dbReference type="PROSITE" id="PS50164">
    <property type="entry name" value="GIY_YIG"/>
    <property type="match status" value="1"/>
</dbReference>
<evidence type="ECO:0000256" key="2">
    <source>
        <dbReference type="SAM" id="MobiDB-lite"/>
    </source>
</evidence>
<dbReference type="InterPro" id="IPR035901">
    <property type="entry name" value="GIY-YIG_endonuc_sf"/>
</dbReference>
<sequence length="127" mass="14254">MPYTYILRCADGTFYVGSTVDLQRRIDEHNLGLGSAFTRRPRRRPVVLVWSHWFDRVDLAFLFEKQIQGWGRAKRIALIEGRIDALSELGSRGYSGTAARQDAQTSGAPDRWEPPAEDDGGEAAEVS</sequence>
<feature type="domain" description="GIY-YIG" evidence="3">
    <location>
        <begin position="1"/>
        <end position="77"/>
    </location>
</feature>
<evidence type="ECO:0000259" key="3">
    <source>
        <dbReference type="PROSITE" id="PS50164"/>
    </source>
</evidence>
<proteinExistence type="inferred from homology"/>
<dbReference type="RefSeq" id="WP_207010080.1">
    <property type="nucleotide sequence ID" value="NZ_CP022295.1"/>
</dbReference>
<dbReference type="Pfam" id="PF01541">
    <property type="entry name" value="GIY-YIG"/>
    <property type="match status" value="1"/>
</dbReference>
<dbReference type="CDD" id="cd10456">
    <property type="entry name" value="GIY-YIG_UPF0213"/>
    <property type="match status" value="1"/>
</dbReference>
<gene>
    <name evidence="4" type="ORF">CFH99_09095</name>
</gene>
<evidence type="ECO:0000313" key="4">
    <source>
        <dbReference type="EMBL" id="QSR25776.1"/>
    </source>
</evidence>
<name>A0ABX7PIK2_9ACTN</name>
<reference evidence="4 5" key="1">
    <citation type="submission" date="2017-06" db="EMBL/GenBank/DDBJ databases">
        <title>Complete Genome Sequence of the Soil Carbazole-Degrading Bacterium Nocardioides aromaticivorans IC177.</title>
        <authorList>
            <person name="Vejarano F."/>
            <person name="Suzuki-Minakuchi C."/>
            <person name="Ohtsubo Y."/>
            <person name="Tsuda M."/>
            <person name="Okada K."/>
            <person name="Nojiri H."/>
        </authorList>
    </citation>
    <scope>NUCLEOTIDE SEQUENCE [LARGE SCALE GENOMIC DNA]</scope>
    <source>
        <strain evidence="4 5">IC177</strain>
    </source>
</reference>
<dbReference type="SUPFAM" id="SSF82771">
    <property type="entry name" value="GIY-YIG endonuclease"/>
    <property type="match status" value="1"/>
</dbReference>
<dbReference type="InterPro" id="IPR050190">
    <property type="entry name" value="UPF0213_domain"/>
</dbReference>
<feature type="compositionally biased region" description="Acidic residues" evidence="2">
    <location>
        <begin position="115"/>
        <end position="127"/>
    </location>
</feature>
<organism evidence="4 5">
    <name type="scientific">Nocardioides aromaticivorans</name>
    <dbReference type="NCBI Taxonomy" id="200618"/>
    <lineage>
        <taxon>Bacteria</taxon>
        <taxon>Bacillati</taxon>
        <taxon>Actinomycetota</taxon>
        <taxon>Actinomycetes</taxon>
        <taxon>Propionibacteriales</taxon>
        <taxon>Nocardioidaceae</taxon>
        <taxon>Nocardioides</taxon>
    </lineage>
</organism>
<evidence type="ECO:0000313" key="5">
    <source>
        <dbReference type="Proteomes" id="UP000662818"/>
    </source>
</evidence>
<dbReference type="EMBL" id="CP022295">
    <property type="protein sequence ID" value="QSR25776.1"/>
    <property type="molecule type" value="Genomic_DNA"/>
</dbReference>
<dbReference type="InterPro" id="IPR000305">
    <property type="entry name" value="GIY-YIG_endonuc"/>
</dbReference>
<protein>
    <recommendedName>
        <fullName evidence="3">GIY-YIG domain-containing protein</fullName>
    </recommendedName>
</protein>
<dbReference type="Gene3D" id="3.40.1440.10">
    <property type="entry name" value="GIY-YIG endonuclease"/>
    <property type="match status" value="1"/>
</dbReference>
<feature type="region of interest" description="Disordered" evidence="2">
    <location>
        <begin position="93"/>
        <end position="127"/>
    </location>
</feature>
<accession>A0ABX7PIK2</accession>
<dbReference type="PANTHER" id="PTHR34477:SF1">
    <property type="entry name" value="UPF0213 PROTEIN YHBQ"/>
    <property type="match status" value="1"/>
</dbReference>
<comment type="similarity">
    <text evidence="1">Belongs to the UPF0213 family.</text>
</comment>
<keyword evidence="5" id="KW-1185">Reference proteome</keyword>
<evidence type="ECO:0000256" key="1">
    <source>
        <dbReference type="ARBA" id="ARBA00007435"/>
    </source>
</evidence>